<dbReference type="EMBL" id="CP051481">
    <property type="protein sequence ID" value="QJG66750.1"/>
    <property type="molecule type" value="Genomic_DNA"/>
</dbReference>
<proteinExistence type="predicted"/>
<evidence type="ECO:0000313" key="2">
    <source>
        <dbReference type="Proteomes" id="UP000501060"/>
    </source>
</evidence>
<organism evidence="1 2">
    <name type="scientific">Mycoplasma phocoenae</name>
    <dbReference type="NCBI Taxonomy" id="754517"/>
    <lineage>
        <taxon>Bacteria</taxon>
        <taxon>Bacillati</taxon>
        <taxon>Mycoplasmatota</taxon>
        <taxon>Mollicutes</taxon>
        <taxon>Mycoplasmataceae</taxon>
        <taxon>Mycoplasma</taxon>
    </lineage>
</organism>
<reference evidence="1 2" key="1">
    <citation type="submission" date="2020-04" db="EMBL/GenBank/DDBJ databases">
        <title>Novel Mycoplasma species detected in Phocoena phocoena (harbor porpoise) from the USA.</title>
        <authorList>
            <person name="Volokhov D.V."/>
        </authorList>
    </citation>
    <scope>NUCLEOTIDE SEQUENCE [LARGE SCALE GENOMIC DNA]</scope>
    <source>
        <strain evidence="1 2">Phocoena C-264-GEN</strain>
    </source>
</reference>
<accession>A0A858U2P7</accession>
<keyword evidence="2" id="KW-1185">Reference proteome</keyword>
<dbReference type="AlphaFoldDB" id="A0A858U2P7"/>
<dbReference type="Proteomes" id="UP000501060">
    <property type="component" value="Chromosome"/>
</dbReference>
<name>A0A858U2P7_9MOLU</name>
<dbReference type="RefSeq" id="WP_169604801.1">
    <property type="nucleotide sequence ID" value="NZ_CP051481.1"/>
</dbReference>
<sequence length="522" mass="61279">MEIDFHPWNEYFKSDKKVLKQLKKIRVNDADSEFNQDINIIEGSFVAPLGVGYNKFNKATVSGLVSGFVQYLDSIKTNCSKFNVLLAHDGSNDQLKELLKDMGQVLINAGINVHLFLENEPVAKNFALYSLKQTKDINILFYFSRYTEKFNDYALSLFNTNGQQIGLNFIEKIFEFYKSLNIFEVKKSNDDFIYLKTDLLQKEFSNELTKLKIRSNDVQKLTFGVYTYNNSVNLVKKIFGSIDAPYILINKIRFINESTILLFKNKNVFKNSYIFVLNEDCTNVDVFACSYKNIYKKINIENLWFMYINFYSTMTQIMNKKPMFEKLKISDFSNVHFQKENTVFKQNIIKESLITKEKDEQLYLQINEDGKAYTNLENFNHYNSLITLTLFTEMMNYYATQNIDLVSKMNNNMETRNITPVESFAMDLDRSLLISLIDILQKSDSINDKLITKKYLMNNIKNTEQQFLIKCQFSSTEWMGLKFNKMSDELIVYLQNNQLSSQINVFKKYFHKIIKQISNKDN</sequence>
<evidence type="ECO:0000313" key="1">
    <source>
        <dbReference type="EMBL" id="QJG66750.1"/>
    </source>
</evidence>
<dbReference type="KEGG" id="mphe:HGG69_00165"/>
<protein>
    <submittedName>
        <fullName evidence="1">Uncharacterized protein</fullName>
    </submittedName>
</protein>
<gene>
    <name evidence="1" type="ORF">HGG69_00165</name>
</gene>